<keyword evidence="5 9" id="KW-0809">Transit peptide</keyword>
<keyword evidence="8 9" id="KW-0472">Membrane</keyword>
<dbReference type="GO" id="GO:0022900">
    <property type="term" value="P:electron transport chain"/>
    <property type="evidence" value="ECO:0007669"/>
    <property type="project" value="InterPro"/>
</dbReference>
<dbReference type="InParanoid" id="A0A163A625"/>
<evidence type="ECO:0000256" key="9">
    <source>
        <dbReference type="RuleBase" id="RU367010"/>
    </source>
</evidence>
<proteinExistence type="inferred from homology"/>
<evidence type="ECO:0000256" key="7">
    <source>
        <dbReference type="ARBA" id="ARBA00023128"/>
    </source>
</evidence>
<dbReference type="AlphaFoldDB" id="A0A163A625"/>
<dbReference type="PANTHER" id="PTHR12219">
    <property type="entry name" value="NADH-UBIQUINONE OXIDOREDUCTASE"/>
    <property type="match status" value="1"/>
</dbReference>
<evidence type="ECO:0000313" key="11">
    <source>
        <dbReference type="Proteomes" id="UP000077315"/>
    </source>
</evidence>
<keyword evidence="3 9" id="KW-0679">Respiratory chain</keyword>
<feature type="non-terminal residue" evidence="10">
    <location>
        <position position="1"/>
    </location>
</feature>
<keyword evidence="4 9" id="KW-0999">Mitochondrion inner membrane</keyword>
<reference evidence="11" key="1">
    <citation type="submission" date="2015-06" db="EMBL/GenBank/DDBJ databases">
        <title>Expansion of signal transduction pathways in fungi by whole-genome duplication.</title>
        <authorList>
            <consortium name="DOE Joint Genome Institute"/>
            <person name="Corrochano L.M."/>
            <person name="Kuo A."/>
            <person name="Marcet-Houben M."/>
            <person name="Polaino S."/>
            <person name="Salamov A."/>
            <person name="Villalobos J.M."/>
            <person name="Alvarez M.I."/>
            <person name="Avalos J."/>
            <person name="Benito E.P."/>
            <person name="Benoit I."/>
            <person name="Burger G."/>
            <person name="Camino L.P."/>
            <person name="Canovas D."/>
            <person name="Cerda-Olmedo E."/>
            <person name="Cheng J.-F."/>
            <person name="Dominguez A."/>
            <person name="Elias M."/>
            <person name="Eslava A.P."/>
            <person name="Glaser F."/>
            <person name="Grimwood J."/>
            <person name="Gutierrez G."/>
            <person name="Heitman J."/>
            <person name="Henrissat B."/>
            <person name="Iturriaga E.A."/>
            <person name="Lang B.F."/>
            <person name="Lavin J.L."/>
            <person name="Lee S."/>
            <person name="Li W."/>
            <person name="Lindquist E."/>
            <person name="Lopez-Garcia S."/>
            <person name="Luque E.M."/>
            <person name="Marcos A.T."/>
            <person name="Martin J."/>
            <person name="McCluskey K."/>
            <person name="Medina H.R."/>
            <person name="Miralles-Duran A."/>
            <person name="Miyazaki A."/>
            <person name="Munoz-Torres E."/>
            <person name="Oguiza J.A."/>
            <person name="Ohm R."/>
            <person name="Olmedo M."/>
            <person name="Orejas M."/>
            <person name="Ortiz-Castellanos L."/>
            <person name="Pisabarro A.G."/>
            <person name="Rodriguez-Romero J."/>
            <person name="Ruiz-Herrera J."/>
            <person name="Ruiz-Vazquez R."/>
            <person name="Sanz C."/>
            <person name="Schackwitz W."/>
            <person name="Schmutz J."/>
            <person name="Shahriari M."/>
            <person name="Shelest E."/>
            <person name="Silva-Franco F."/>
            <person name="Soanes D."/>
            <person name="Syed K."/>
            <person name="Tagua V.G."/>
            <person name="Talbot N.J."/>
            <person name="Thon M."/>
            <person name="De vries R.P."/>
            <person name="Wiebenga A."/>
            <person name="Yadav J.S."/>
            <person name="Braun E.L."/>
            <person name="Baker S."/>
            <person name="Garre V."/>
            <person name="Horwitz B."/>
            <person name="Torres-Martinez S."/>
            <person name="Idnurm A."/>
            <person name="Herrera-Estrella A."/>
            <person name="Gabaldon T."/>
            <person name="Grigoriev I.V."/>
        </authorList>
    </citation>
    <scope>NUCLEOTIDE SEQUENCE [LARGE SCALE GENOMIC DNA]</scope>
    <source>
        <strain evidence="11">NRRL 1555(-)</strain>
    </source>
</reference>
<evidence type="ECO:0000256" key="4">
    <source>
        <dbReference type="ARBA" id="ARBA00022792"/>
    </source>
</evidence>
<keyword evidence="11" id="KW-1185">Reference proteome</keyword>
<dbReference type="Proteomes" id="UP000077315">
    <property type="component" value="Unassembled WGS sequence"/>
</dbReference>
<dbReference type="InterPro" id="IPR038532">
    <property type="entry name" value="NDUFS4-like_sf"/>
</dbReference>
<evidence type="ECO:0000256" key="2">
    <source>
        <dbReference type="ARBA" id="ARBA00022448"/>
    </source>
</evidence>
<evidence type="ECO:0000256" key="1">
    <source>
        <dbReference type="ARBA" id="ARBA00005882"/>
    </source>
</evidence>
<dbReference type="InterPro" id="IPR006885">
    <property type="entry name" value="NADH_UbQ_FeS_4_mit-like"/>
</dbReference>
<evidence type="ECO:0000256" key="8">
    <source>
        <dbReference type="ARBA" id="ARBA00023136"/>
    </source>
</evidence>
<dbReference type="Gene3D" id="3.30.160.190">
    <property type="entry name" value="atu1810 like domain"/>
    <property type="match status" value="1"/>
</dbReference>
<evidence type="ECO:0000313" key="10">
    <source>
        <dbReference type="EMBL" id="OAD71311.1"/>
    </source>
</evidence>
<keyword evidence="2 9" id="KW-0813">Transport</keyword>
<dbReference type="RefSeq" id="XP_018289351.1">
    <property type="nucleotide sequence ID" value="XM_018439763.1"/>
</dbReference>
<organism evidence="10 11">
    <name type="scientific">Phycomyces blakesleeanus (strain ATCC 8743b / DSM 1359 / FGSC 10004 / NBRC 33097 / NRRL 1555)</name>
    <dbReference type="NCBI Taxonomy" id="763407"/>
    <lineage>
        <taxon>Eukaryota</taxon>
        <taxon>Fungi</taxon>
        <taxon>Fungi incertae sedis</taxon>
        <taxon>Mucoromycota</taxon>
        <taxon>Mucoromycotina</taxon>
        <taxon>Mucoromycetes</taxon>
        <taxon>Mucorales</taxon>
        <taxon>Phycomycetaceae</taxon>
        <taxon>Phycomyces</taxon>
    </lineage>
</organism>
<comment type="subcellular location">
    <subcellularLocation>
        <location evidence="9">Mitochondrion inner membrane</location>
        <topology evidence="9">Peripheral membrane protein</topology>
        <orientation evidence="9">Matrix side</orientation>
    </subcellularLocation>
</comment>
<evidence type="ECO:0000256" key="3">
    <source>
        <dbReference type="ARBA" id="ARBA00022660"/>
    </source>
</evidence>
<keyword evidence="7 9" id="KW-0496">Mitochondrion</keyword>
<evidence type="ECO:0000256" key="5">
    <source>
        <dbReference type="ARBA" id="ARBA00022946"/>
    </source>
</evidence>
<dbReference type="GO" id="GO:0005743">
    <property type="term" value="C:mitochondrial inner membrane"/>
    <property type="evidence" value="ECO:0007669"/>
    <property type="project" value="UniProtKB-SubCell"/>
</dbReference>
<sequence length="111" mass="12860">ELVTERVARIFRPAKTATQSGKNGSRTWRVEFDILEDGNRWENPLMGWASSSDYMQSLAMKFPTKEAAIKFAEKEGWRYEVVEPKVAKFVKKSYADNYKFSAGKLRMIKTK</sequence>
<name>A0A163A625_PHYB8</name>
<accession>A0A163A625</accession>
<comment type="function">
    <text evidence="9">Accessory subunit of the mitochondrial membrane respiratory chain NADH dehydrogenase (Complex I), that is believed not to be involved in catalysis. Complex I functions in the transfer of electrons from NADH to the respiratory chain. The immediate electron acceptor for the enzyme is believed to be ubiquinone.</text>
</comment>
<dbReference type="PANTHER" id="PTHR12219:SF8">
    <property type="entry name" value="NADH DEHYDROGENASE [UBIQUINONE] IRON-SULFUR PROTEIN 4, MITOCHONDRIAL"/>
    <property type="match status" value="1"/>
</dbReference>
<dbReference type="EMBL" id="KV440986">
    <property type="protein sequence ID" value="OAD71311.1"/>
    <property type="molecule type" value="Genomic_DNA"/>
</dbReference>
<keyword evidence="6 9" id="KW-0249">Electron transport</keyword>
<dbReference type="FunFam" id="3.30.160.190:FF:000001">
    <property type="entry name" value="NADH-ubiquinone oxidoreductase 21 kDa subunit mitochondrial"/>
    <property type="match status" value="1"/>
</dbReference>
<dbReference type="OrthoDB" id="3089at2759"/>
<dbReference type="VEuPathDB" id="FungiDB:PHYBLDRAFT_21604"/>
<dbReference type="STRING" id="763407.A0A163A625"/>
<gene>
    <name evidence="10" type="primary">NDUFS4</name>
    <name evidence="10" type="ORF">PHYBLDRAFT_21604</name>
</gene>
<protein>
    <recommendedName>
        <fullName evidence="9">NADH dehydrogenase [ubiquinone] iron-sulfur protein 4, mitochondrial</fullName>
    </recommendedName>
</protein>
<comment type="similarity">
    <text evidence="1 9">Belongs to the complex I NDUFS4 subunit family.</text>
</comment>
<dbReference type="Pfam" id="PF04800">
    <property type="entry name" value="NDUS4"/>
    <property type="match status" value="1"/>
</dbReference>
<dbReference type="GeneID" id="29000669"/>
<evidence type="ECO:0000256" key="6">
    <source>
        <dbReference type="ARBA" id="ARBA00022982"/>
    </source>
</evidence>